<organism evidence="1">
    <name type="scientific">marine sediment metagenome</name>
    <dbReference type="NCBI Taxonomy" id="412755"/>
    <lineage>
        <taxon>unclassified sequences</taxon>
        <taxon>metagenomes</taxon>
        <taxon>ecological metagenomes</taxon>
    </lineage>
</organism>
<sequence>NQEWAEKIVKRLEEAGYEFEDTFVGDLWKAAKNEDDNWSP</sequence>
<proteinExistence type="predicted"/>
<protein>
    <submittedName>
        <fullName evidence="1">Uncharacterized protein</fullName>
    </submittedName>
</protein>
<feature type="non-terminal residue" evidence="1">
    <location>
        <position position="1"/>
    </location>
</feature>
<dbReference type="EMBL" id="LAZR01063290">
    <property type="protein sequence ID" value="KKK59791.1"/>
    <property type="molecule type" value="Genomic_DNA"/>
</dbReference>
<evidence type="ECO:0000313" key="1">
    <source>
        <dbReference type="EMBL" id="KKK59791.1"/>
    </source>
</evidence>
<dbReference type="AlphaFoldDB" id="A0A0F8ZIK8"/>
<reference evidence="1" key="1">
    <citation type="journal article" date="2015" name="Nature">
        <title>Complex archaea that bridge the gap between prokaryotes and eukaryotes.</title>
        <authorList>
            <person name="Spang A."/>
            <person name="Saw J.H."/>
            <person name="Jorgensen S.L."/>
            <person name="Zaremba-Niedzwiedzka K."/>
            <person name="Martijn J."/>
            <person name="Lind A.E."/>
            <person name="van Eijk R."/>
            <person name="Schleper C."/>
            <person name="Guy L."/>
            <person name="Ettema T.J."/>
        </authorList>
    </citation>
    <scope>NUCLEOTIDE SEQUENCE</scope>
</reference>
<comment type="caution">
    <text evidence="1">The sequence shown here is derived from an EMBL/GenBank/DDBJ whole genome shotgun (WGS) entry which is preliminary data.</text>
</comment>
<accession>A0A0F8ZIK8</accession>
<name>A0A0F8ZIK8_9ZZZZ</name>
<gene>
    <name evidence="1" type="ORF">LCGC14_3030860</name>
</gene>